<gene>
    <name evidence="1" type="ORF">Ga0123461_1883</name>
</gene>
<protein>
    <recommendedName>
        <fullName evidence="3">Sulfotransferase family protein</fullName>
    </recommendedName>
</protein>
<name>A0A2K8KZ71_MARES</name>
<dbReference type="Gene3D" id="3.40.50.300">
    <property type="entry name" value="P-loop containing nucleotide triphosphate hydrolases"/>
    <property type="match status" value="1"/>
</dbReference>
<dbReference type="EMBL" id="CP018799">
    <property type="protein sequence ID" value="ATX80295.1"/>
    <property type="molecule type" value="Genomic_DNA"/>
</dbReference>
<dbReference type="KEGG" id="maes:Ga0123461_1883"/>
<evidence type="ECO:0000313" key="2">
    <source>
        <dbReference type="Proteomes" id="UP000231701"/>
    </source>
</evidence>
<dbReference type="Proteomes" id="UP000231701">
    <property type="component" value="Chromosome"/>
</dbReference>
<evidence type="ECO:0008006" key="3">
    <source>
        <dbReference type="Google" id="ProtNLM"/>
    </source>
</evidence>
<organism evidence="1 2">
    <name type="scientific">Mariprofundus aestuarium</name>
    <dbReference type="NCBI Taxonomy" id="1921086"/>
    <lineage>
        <taxon>Bacteria</taxon>
        <taxon>Pseudomonadati</taxon>
        <taxon>Pseudomonadota</taxon>
        <taxon>Candidatius Mariprofundia</taxon>
        <taxon>Mariprofundales</taxon>
        <taxon>Mariprofundaceae</taxon>
        <taxon>Mariprofundus</taxon>
    </lineage>
</organism>
<dbReference type="SUPFAM" id="SSF52540">
    <property type="entry name" value="P-loop containing nucleoside triphosphate hydrolases"/>
    <property type="match status" value="1"/>
</dbReference>
<keyword evidence="2" id="KW-1185">Reference proteome</keyword>
<reference evidence="1 2" key="1">
    <citation type="submission" date="2016-12" db="EMBL/GenBank/DDBJ databases">
        <title>Isolation and genomic insights into novel planktonic Zetaproteobacteria from stratified waters of the Chesapeake Bay.</title>
        <authorList>
            <person name="McAllister S.M."/>
            <person name="Kato S."/>
            <person name="Chan C.S."/>
            <person name="Chiu B.K."/>
            <person name="Field E.K."/>
        </authorList>
    </citation>
    <scope>NUCLEOTIDE SEQUENCE [LARGE SCALE GENOMIC DNA]</scope>
    <source>
        <strain evidence="1 2">CP-5</strain>
    </source>
</reference>
<dbReference type="AlphaFoldDB" id="A0A2K8KZ71"/>
<accession>A0A2K8KZ71</accession>
<dbReference type="RefSeq" id="WP_100278082.1">
    <property type="nucleotide sequence ID" value="NZ_CP018799.1"/>
</dbReference>
<dbReference type="OrthoDB" id="1441538at2"/>
<evidence type="ECO:0000313" key="1">
    <source>
        <dbReference type="EMBL" id="ATX80295.1"/>
    </source>
</evidence>
<sequence length="280" mass="32252">MSKEKFFIFTRGRTGSTAIIDELDNHPDIVALQELFISLEKSPELSKAYLEHGKGFYKHISAPYQVLPYGAWSSQYRRFRLPVIGVTYLACNRLISEKGMLSLYLDQSEQRTLLSGQGKRFGFKVLANHFDERPDLAGALKARGYMAIYLERKNTVKLILSGLIARQRGIYNLKNYIASEESYVIDLEDFEKRVIWAKDSVQKEKTWLKEKGFDVHVITYEDFVEDRETFFQGICSMLDIPFMLPPETDYSVMIPDLSKTIANYESLVTKVHEMGISDPL</sequence>
<dbReference type="InterPro" id="IPR027417">
    <property type="entry name" value="P-loop_NTPase"/>
</dbReference>
<proteinExistence type="predicted"/>